<keyword evidence="7" id="KW-1185">Reference proteome</keyword>
<feature type="compositionally biased region" description="Polar residues" evidence="4">
    <location>
        <begin position="692"/>
        <end position="710"/>
    </location>
</feature>
<comment type="caution">
    <text evidence="6">The sequence shown here is derived from an EMBL/GenBank/DDBJ whole genome shotgun (WGS) entry which is preliminary data.</text>
</comment>
<feature type="region of interest" description="Disordered" evidence="4">
    <location>
        <begin position="882"/>
        <end position="931"/>
    </location>
</feature>
<evidence type="ECO:0000313" key="7">
    <source>
        <dbReference type="Proteomes" id="UP001057455"/>
    </source>
</evidence>
<accession>A0A9W5TCS3</accession>
<feature type="domain" description="HECT" evidence="5">
    <location>
        <begin position="1429"/>
        <end position="1801"/>
    </location>
</feature>
<dbReference type="InterPro" id="IPR016024">
    <property type="entry name" value="ARM-type_fold"/>
</dbReference>
<dbReference type="Gene3D" id="3.30.2410.10">
    <property type="entry name" value="Hect, E3 ligase catalytic domain"/>
    <property type="match status" value="1"/>
</dbReference>
<evidence type="ECO:0000256" key="2">
    <source>
        <dbReference type="ARBA" id="ARBA00022786"/>
    </source>
</evidence>
<gene>
    <name evidence="6" type="ORF">BaOVIS_027100</name>
</gene>
<dbReference type="PANTHER" id="PTHR45670">
    <property type="entry name" value="E3 UBIQUITIN-PROTEIN LIGASE TRIP12"/>
    <property type="match status" value="1"/>
</dbReference>
<feature type="compositionally biased region" description="Low complexity" evidence="4">
    <location>
        <begin position="774"/>
        <end position="787"/>
    </location>
</feature>
<dbReference type="SUPFAM" id="SSF48371">
    <property type="entry name" value="ARM repeat"/>
    <property type="match status" value="1"/>
</dbReference>
<proteinExistence type="predicted"/>
<dbReference type="GO" id="GO:0061630">
    <property type="term" value="F:ubiquitin protein ligase activity"/>
    <property type="evidence" value="ECO:0007669"/>
    <property type="project" value="InterPro"/>
</dbReference>
<dbReference type="InterPro" id="IPR000569">
    <property type="entry name" value="HECT_dom"/>
</dbReference>
<organism evidence="6 7">
    <name type="scientific">Babesia ovis</name>
    <dbReference type="NCBI Taxonomy" id="5869"/>
    <lineage>
        <taxon>Eukaryota</taxon>
        <taxon>Sar</taxon>
        <taxon>Alveolata</taxon>
        <taxon>Apicomplexa</taxon>
        <taxon>Aconoidasida</taxon>
        <taxon>Piroplasmida</taxon>
        <taxon>Babesiidae</taxon>
        <taxon>Babesia</taxon>
    </lineage>
</organism>
<dbReference type="Gene3D" id="3.90.1750.10">
    <property type="entry name" value="Hect, E3 ligase catalytic domains"/>
    <property type="match status" value="1"/>
</dbReference>
<dbReference type="OrthoDB" id="409931at2759"/>
<keyword evidence="2 3" id="KW-0833">Ubl conjugation pathway</keyword>
<feature type="region of interest" description="Disordered" evidence="4">
    <location>
        <begin position="126"/>
        <end position="168"/>
    </location>
</feature>
<dbReference type="GO" id="GO:0000209">
    <property type="term" value="P:protein polyubiquitination"/>
    <property type="evidence" value="ECO:0007669"/>
    <property type="project" value="TreeGrafter"/>
</dbReference>
<feature type="compositionally biased region" description="Low complexity" evidence="4">
    <location>
        <begin position="896"/>
        <end position="910"/>
    </location>
</feature>
<dbReference type="InterPro" id="IPR045322">
    <property type="entry name" value="HECTD1/TRIP12-like"/>
</dbReference>
<evidence type="ECO:0000313" key="6">
    <source>
        <dbReference type="EMBL" id="GFE55306.1"/>
    </source>
</evidence>
<dbReference type="Gene3D" id="3.30.2160.10">
    <property type="entry name" value="Hect, E3 ligase catalytic domain"/>
    <property type="match status" value="1"/>
</dbReference>
<dbReference type="Proteomes" id="UP001057455">
    <property type="component" value="Unassembled WGS sequence"/>
</dbReference>
<name>A0A9W5TCS3_BABOV</name>
<reference evidence="6" key="1">
    <citation type="submission" date="2019-12" db="EMBL/GenBank/DDBJ databases">
        <title>Genome sequence of Babesia ovis.</title>
        <authorList>
            <person name="Yamagishi J."/>
            <person name="Sevinc F."/>
            <person name="Xuan X."/>
        </authorList>
    </citation>
    <scope>NUCLEOTIDE SEQUENCE</scope>
    <source>
        <strain evidence="6">Selcuk</strain>
    </source>
</reference>
<evidence type="ECO:0000256" key="4">
    <source>
        <dbReference type="SAM" id="MobiDB-lite"/>
    </source>
</evidence>
<sequence length="1801" mass="199486">MGDDDADSSAVHTLGEASVLRRSMVGGRWTSTLHTLASGDNMEQIVALGELSTFLSYANEDSMLGFPSWPYMKVLMHIIGSPNVKYSAVKGDIREEVNTEASRHLRSTLPFQKILRSMCRGRFPHPGIDITAEGGPMSESADHDDDSSSDEDEHFPHLDSPSLTDTIMATPEHADDPISEDVSLNKSVTAATCLNLLLDILPRASNFFVSHSNELAVLQRTLQDIEYVDLAERVLLIYEKLVKEIPVTVVKSGSLISMLRYLEFFALDVQIGTLNSVHTAIKRIERGESVRNYLIPLVPFIAQALESGSKKIVQITCGIWKTTISIVIRAAYRSESQASEVIGTLVRSVVESKAVLHMCDLMFNDDDKLSRENVNQCLYSLAIITNESNDVLSKLFAKDVPIHVQRWLGHSGEFMLLRLVDLGLGMLGSYHTIEPLVTDCNKLYQRADYFSGRPDELSVIIDTFPMSLLMDIFDGTISQQLRKRVLLLVVRLLEMAGEVEPCRDKLTASIPLSKLVEAVCYTLRYNGRDESTEVAVHVITCLVRLLDRTVIGNILSRHGVSCLLAPLKSSKLQHEVSYILDSLPELPVALSMRSGYELIKEIKSHGGNLTMHELIQKGILDVDYDHLLSNESIKRLIRTILYEESGIEQLSMCNVDFRGITALWTAFMSILESQPEFTFSLGKEDVTDDESGNNATSLTLPVLTTSQSRNDGTDRHDSSHLNETLVDTGASNMQCDTDASGFTPDPPEGSARSASRHNDGCSIHTGLAKHAPESTSIDMGSGSSSTSAKQRHNGQTGAMQVTWSNDPISVEGEASPEKSGDTPCGQSAPTSNAVSADTPMSSSNVSEDVLGQKVRALLQDSVLTEEEVLGPVSVLCGLYEDSTPEASHSKTKHKSTSGSTGAATTSVSSKSRSRRADSRSRKPSDKPTKLRHRLRGALGIMDHFSQEDSIPFPYSNISHEIKLKLHCMDSEDAGAKPPSFTIYIQPLVLLSKIETYVFNYLNHRAQDNSRNAPSSQKKKGKTAEETLVELDPTFISVQIFYKGVPLAPTISLYRALLKLGNGTVGSNIWQGSHHMQYRIVRSTHCPVLHHLKAGRNSPLMAEICEERHSPLALFLGVCTFVNGWDTSVVDSMLTKISQRMDALENPQSEELRKIFDEVFSAHSKTSSCCKYEPDGHSSSESTLEASKQEHGVEDISHCCASGHSRQHKETDAYIVYLAKRTVQCLNGMNDIINFKENNDVLVTATLNSEEPYDLREESRKQLYMLVVLQTLFTEMNIFSSSSELQLPFSKRLTLKLLTLLGTIEESLCYQTPTWLVHLVTICPSLFSFDSRRLLFEVLGTGPHRFLSLFHGRLCAIADAGSATSKDHDAHAMDALDEILRQKHTLLRSIKADALQEVEAFMHVPKLKATCSRSDIVKDATLIMDQFVRTTMDSSALPRLEIEFENEVGMGSGPTQEFYSLVIESILKGDASGFSPLEEMNGFVYPRVMPPSSIVLDDFALDMFRRASKGTAEYDDDGQSAVVTAPSVPHTPTISTFRTFKLLGQLMAMALIDQKLLNLRLHPLFWRLCQNPSTVPNCSLSALSSVDPDMATSLKNLEHSEDLDKADLFFTYNDVPLVSGGDKIIVTRDNVGQYIKSVIKMRMYDGIRLAVWSFRMGFATIAPLSCLSLFTPMELANQMFSTLDQDNFWTTDHLQTYILPDHGYESSSFAYRSLITTLSQFSESERRGFLRFCTGAPVLPKQGFAGLRPLMRVVKKGDNLNELPSVMTCSNYLKLPDYSSADQLRLKLLHAIHDGQGSFNLS</sequence>
<keyword evidence="1" id="KW-0808">Transferase</keyword>
<feature type="compositionally biased region" description="Polar residues" evidence="4">
    <location>
        <begin position="793"/>
        <end position="807"/>
    </location>
</feature>
<feature type="compositionally biased region" description="Basic and acidic residues" evidence="4">
    <location>
        <begin position="711"/>
        <end position="720"/>
    </location>
</feature>
<protein>
    <submittedName>
        <fullName evidence="6">Ubiquitin HECT domain containing protein</fullName>
    </submittedName>
</protein>
<dbReference type="SMART" id="SM00119">
    <property type="entry name" value="HECTc"/>
    <property type="match status" value="1"/>
</dbReference>
<dbReference type="Pfam" id="PF00632">
    <property type="entry name" value="HECT"/>
    <property type="match status" value="1"/>
</dbReference>
<dbReference type="InterPro" id="IPR035983">
    <property type="entry name" value="Hect_E3_ubiquitin_ligase"/>
</dbReference>
<dbReference type="SUPFAM" id="SSF56204">
    <property type="entry name" value="Hect, E3 ligase catalytic domain"/>
    <property type="match status" value="1"/>
</dbReference>
<evidence type="ECO:0000256" key="1">
    <source>
        <dbReference type="ARBA" id="ARBA00022679"/>
    </source>
</evidence>
<dbReference type="PANTHER" id="PTHR45670:SF1">
    <property type="entry name" value="E3 UBIQUITIN-PROTEIN LIGASE HECTD1"/>
    <property type="match status" value="1"/>
</dbReference>
<feature type="active site" description="Glycyl thioester intermediate" evidence="3">
    <location>
        <position position="1768"/>
    </location>
</feature>
<feature type="compositionally biased region" description="Acidic residues" evidence="4">
    <location>
        <begin position="142"/>
        <end position="153"/>
    </location>
</feature>
<evidence type="ECO:0000256" key="3">
    <source>
        <dbReference type="PROSITE-ProRule" id="PRU00104"/>
    </source>
</evidence>
<feature type="region of interest" description="Disordered" evidence="4">
    <location>
        <begin position="683"/>
        <end position="845"/>
    </location>
</feature>
<dbReference type="PROSITE" id="PS50237">
    <property type="entry name" value="HECT"/>
    <property type="match status" value="1"/>
</dbReference>
<feature type="compositionally biased region" description="Polar residues" evidence="4">
    <location>
        <begin position="824"/>
        <end position="845"/>
    </location>
</feature>
<dbReference type="EMBL" id="BLIY01000018">
    <property type="protein sequence ID" value="GFE55306.1"/>
    <property type="molecule type" value="Genomic_DNA"/>
</dbReference>
<feature type="compositionally biased region" description="Basic and acidic residues" evidence="4">
    <location>
        <begin position="914"/>
        <end position="928"/>
    </location>
</feature>
<dbReference type="GO" id="GO:0043161">
    <property type="term" value="P:proteasome-mediated ubiquitin-dependent protein catabolic process"/>
    <property type="evidence" value="ECO:0007669"/>
    <property type="project" value="TreeGrafter"/>
</dbReference>
<evidence type="ECO:0000259" key="5">
    <source>
        <dbReference type="PROSITE" id="PS50237"/>
    </source>
</evidence>